<name>A0A6G4XI80_9ACTN</name>
<feature type="chain" id="PRO_5039036153" evidence="2">
    <location>
        <begin position="26"/>
        <end position="165"/>
    </location>
</feature>
<dbReference type="Pfam" id="PF01471">
    <property type="entry name" value="PG_binding_1"/>
    <property type="match status" value="1"/>
</dbReference>
<keyword evidence="5" id="KW-1185">Reference proteome</keyword>
<keyword evidence="2" id="KW-0732">Signal</keyword>
<feature type="signal peptide" evidence="2">
    <location>
        <begin position="1"/>
        <end position="25"/>
    </location>
</feature>
<dbReference type="RefSeq" id="WP_165332370.1">
    <property type="nucleotide sequence ID" value="NZ_JAAKZW010000048.1"/>
</dbReference>
<accession>A0A6G4XI80</accession>
<dbReference type="Gene3D" id="1.10.101.10">
    <property type="entry name" value="PGBD-like superfamily/PGBD"/>
    <property type="match status" value="1"/>
</dbReference>
<organism evidence="4 5">
    <name type="scientific">Streptomyces mesophilus</name>
    <dbReference type="NCBI Taxonomy" id="1775132"/>
    <lineage>
        <taxon>Bacteria</taxon>
        <taxon>Bacillati</taxon>
        <taxon>Actinomycetota</taxon>
        <taxon>Actinomycetes</taxon>
        <taxon>Kitasatosporales</taxon>
        <taxon>Streptomycetaceae</taxon>
        <taxon>Streptomyces</taxon>
    </lineage>
</organism>
<evidence type="ECO:0000259" key="3">
    <source>
        <dbReference type="Pfam" id="PF01471"/>
    </source>
</evidence>
<evidence type="ECO:0000256" key="1">
    <source>
        <dbReference type="SAM" id="MobiDB-lite"/>
    </source>
</evidence>
<dbReference type="AlphaFoldDB" id="A0A6G4XI80"/>
<protein>
    <submittedName>
        <fullName evidence="4">Peptidoglycan-binding protein</fullName>
    </submittedName>
</protein>
<dbReference type="SUPFAM" id="SSF47090">
    <property type="entry name" value="PGBD-like"/>
    <property type="match status" value="1"/>
</dbReference>
<dbReference type="EMBL" id="JAAKZW010000048">
    <property type="protein sequence ID" value="NGO76892.1"/>
    <property type="molecule type" value="Genomic_DNA"/>
</dbReference>
<feature type="domain" description="Peptidoglycan binding-like" evidence="3">
    <location>
        <begin position="76"/>
        <end position="131"/>
    </location>
</feature>
<dbReference type="InterPro" id="IPR036365">
    <property type="entry name" value="PGBD-like_sf"/>
</dbReference>
<sequence length="165" mass="16888">MTKWTTPAAALLTTGILALGLTACGGDDGSGSKAKDKGKSSAGKKDVANKAGAGSGSSGGAAGSGQPKSIRKGDSGTKVKCVQRAVNTFNKPQIVADGSFGSKTVSAVKLFQGNNGQSKDGVVGPKTGRRMEMLMEDRKKANLDNPQAVKRYATWLNDCKSLIPN</sequence>
<reference evidence="4 5" key="1">
    <citation type="submission" date="2020-02" db="EMBL/GenBank/DDBJ databases">
        <title>Whole-genome analyses of novel actinobacteria.</title>
        <authorList>
            <person name="Sahin N."/>
            <person name="Tokatli A."/>
        </authorList>
    </citation>
    <scope>NUCLEOTIDE SEQUENCE [LARGE SCALE GENOMIC DNA]</scope>
    <source>
        <strain evidence="4 5">YC504</strain>
    </source>
</reference>
<evidence type="ECO:0000313" key="4">
    <source>
        <dbReference type="EMBL" id="NGO76892.1"/>
    </source>
</evidence>
<feature type="region of interest" description="Disordered" evidence="1">
    <location>
        <begin position="26"/>
        <end position="78"/>
    </location>
</feature>
<proteinExistence type="predicted"/>
<comment type="caution">
    <text evidence="4">The sequence shown here is derived from an EMBL/GenBank/DDBJ whole genome shotgun (WGS) entry which is preliminary data.</text>
</comment>
<feature type="compositionally biased region" description="Basic and acidic residues" evidence="1">
    <location>
        <begin position="33"/>
        <end position="48"/>
    </location>
</feature>
<evidence type="ECO:0000313" key="5">
    <source>
        <dbReference type="Proteomes" id="UP000481109"/>
    </source>
</evidence>
<dbReference type="Proteomes" id="UP000481109">
    <property type="component" value="Unassembled WGS sequence"/>
</dbReference>
<dbReference type="PROSITE" id="PS51257">
    <property type="entry name" value="PROKAR_LIPOPROTEIN"/>
    <property type="match status" value="1"/>
</dbReference>
<gene>
    <name evidence="4" type="ORF">G6045_14650</name>
</gene>
<dbReference type="InterPro" id="IPR036366">
    <property type="entry name" value="PGBDSf"/>
</dbReference>
<feature type="compositionally biased region" description="Gly residues" evidence="1">
    <location>
        <begin position="53"/>
        <end position="63"/>
    </location>
</feature>
<evidence type="ECO:0000256" key="2">
    <source>
        <dbReference type="SAM" id="SignalP"/>
    </source>
</evidence>
<dbReference type="InterPro" id="IPR002477">
    <property type="entry name" value="Peptidoglycan-bd-like"/>
</dbReference>